<keyword evidence="1" id="KW-0808">Transferase</keyword>
<dbReference type="KEGG" id="sflv:IC614_08265"/>
<dbReference type="AlphaFoldDB" id="A0A7T2GII2"/>
<dbReference type="InterPro" id="IPR042257">
    <property type="entry name" value="DGOK_C"/>
</dbReference>
<dbReference type="GO" id="GO:0034194">
    <property type="term" value="P:D-galactonate catabolic process"/>
    <property type="evidence" value="ECO:0007669"/>
    <property type="project" value="InterPro"/>
</dbReference>
<evidence type="ECO:0000313" key="2">
    <source>
        <dbReference type="Proteomes" id="UP000594873"/>
    </source>
</evidence>
<reference evidence="1 2" key="1">
    <citation type="submission" date="2020-11" db="EMBL/GenBank/DDBJ databases">
        <title>Genome seq and assembly of Sphingosinicella sp.</title>
        <authorList>
            <person name="Chhetri G."/>
        </authorList>
    </citation>
    <scope>NUCLEOTIDE SEQUENCE [LARGE SCALE GENOMIC DNA]</scope>
    <source>
        <strain evidence="1 2">UDD2</strain>
    </source>
</reference>
<dbReference type="InterPro" id="IPR042258">
    <property type="entry name" value="DGOK_N"/>
</dbReference>
<dbReference type="Pfam" id="PF05035">
    <property type="entry name" value="DGOK"/>
    <property type="match status" value="1"/>
</dbReference>
<proteinExistence type="predicted"/>
<evidence type="ECO:0000313" key="1">
    <source>
        <dbReference type="EMBL" id="QPQ54347.1"/>
    </source>
</evidence>
<dbReference type="InterPro" id="IPR007729">
    <property type="entry name" value="DGOK"/>
</dbReference>
<keyword evidence="1" id="KW-0418">Kinase</keyword>
<sequence>MGWRGNCIAVDWGTTNRRAYLLDGAGQLIGKMEDDLGVLSVPCGGFPAAVADIQSRFGPHPVLLAGMIGSNRGWIETAYVACPAGIADLAPAIRWVVPGEIGIVPGLSSGEGAPADVMRGEEVQALGAVAAGLVPRDALLCHPGTHCKWMVLEDGRIARFRTMMTGEMFSLLKNGSILSPQLGGTIAANPSFIAGATEGLQGGDLLSGLFSIRARYVLGRPDEGAASFASGLLIGSDVRGGLAFDGPGPVALVGRPDLCALYARVLERAGREAIEVDGAAAFRAGIHALREML</sequence>
<protein>
    <submittedName>
        <fullName evidence="1">2-dehydro-3-deoxygalactonokinase</fullName>
    </submittedName>
</protein>
<keyword evidence="2" id="KW-1185">Reference proteome</keyword>
<dbReference type="Proteomes" id="UP000594873">
    <property type="component" value="Chromosome"/>
</dbReference>
<dbReference type="RefSeq" id="WP_200970874.1">
    <property type="nucleotide sequence ID" value="NZ_CP065592.1"/>
</dbReference>
<gene>
    <name evidence="1" type="ORF">IC614_08265</name>
</gene>
<name>A0A7T2GII2_9SPHN</name>
<dbReference type="CDD" id="cd24012">
    <property type="entry name" value="ASKHA_NBD_KDGal-kinase"/>
    <property type="match status" value="1"/>
</dbReference>
<accession>A0A7T2GII2</accession>
<organism evidence="1 2">
    <name type="scientific">Allosphingosinicella flava</name>
    <dbReference type="NCBI Taxonomy" id="2771430"/>
    <lineage>
        <taxon>Bacteria</taxon>
        <taxon>Pseudomonadati</taxon>
        <taxon>Pseudomonadota</taxon>
        <taxon>Alphaproteobacteria</taxon>
        <taxon>Sphingomonadales</taxon>
        <taxon>Sphingomonadaceae</taxon>
        <taxon>Allosphingosinicella</taxon>
    </lineage>
</organism>
<dbReference type="Gene3D" id="3.30.420.310">
    <property type="entry name" value="2-keto-3-deoxy-galactonokinase, C-terminal domain"/>
    <property type="match status" value="1"/>
</dbReference>
<dbReference type="EMBL" id="CP065592">
    <property type="protein sequence ID" value="QPQ54347.1"/>
    <property type="molecule type" value="Genomic_DNA"/>
</dbReference>
<dbReference type="GO" id="GO:0008671">
    <property type="term" value="F:2-dehydro-3-deoxygalactonokinase activity"/>
    <property type="evidence" value="ECO:0007669"/>
    <property type="project" value="InterPro"/>
</dbReference>
<dbReference type="Gene3D" id="3.30.420.300">
    <property type="entry name" value="2-keto-3-deoxy-galactonokinase, substrate binding domain"/>
    <property type="match status" value="1"/>
</dbReference>